<dbReference type="InterPro" id="IPR036890">
    <property type="entry name" value="HATPase_C_sf"/>
</dbReference>
<keyword evidence="2" id="KW-1185">Reference proteome</keyword>
<gene>
    <name evidence="1" type="ordered locus">Hoch_5755</name>
</gene>
<dbReference type="Proteomes" id="UP000001880">
    <property type="component" value="Chromosome"/>
</dbReference>
<dbReference type="EMBL" id="CP001804">
    <property type="protein sequence ID" value="ACY18232.1"/>
    <property type="molecule type" value="Genomic_DNA"/>
</dbReference>
<sequence length="356" mass="39415">MTDATPPTFVVAPDAYPSRDTLASLGRKDRLRARRTAYFGDTLTLSLGDLPAEHAAIIRRLYDFLLQLNAFAAERRSDGLEALPAVAAFAAEHGYEELRAQTLTLSAAMVADDTAALVRKTYHDLRGGSFTSLCGYLDMIIDGEAGPEDVVRVFLLTRDHLKIMRNAVHDLDRAAYERDLGQERHAVELLREKWTSVLHHSSHGSARVIIDCTFTGWVSNRCMEFSALDRVLYNLINNAAEHTADDTVLLRAFPIDEDVDTHLRFAVCNHVTPAQSEYLYANIGDDLGQMYEGGFTTTGHGIGMGICGDIVSHSYGLRTVRDACKQGYMGVDIVDDCFVAWFHWPARRDENAASAA</sequence>
<dbReference type="SUPFAM" id="SSF55874">
    <property type="entry name" value="ATPase domain of HSP90 chaperone/DNA topoisomerase II/histidine kinase"/>
    <property type="match status" value="1"/>
</dbReference>
<dbReference type="KEGG" id="hoh:Hoch_5755"/>
<dbReference type="HOGENOM" id="CLU_777947_0_0_7"/>
<evidence type="ECO:0000313" key="1">
    <source>
        <dbReference type="EMBL" id="ACY18232.1"/>
    </source>
</evidence>
<reference evidence="1 2" key="1">
    <citation type="journal article" date="2010" name="Stand. Genomic Sci.">
        <title>Complete genome sequence of Haliangium ochraceum type strain (SMP-2).</title>
        <authorList>
            <consortium name="US DOE Joint Genome Institute (JGI-PGF)"/>
            <person name="Ivanova N."/>
            <person name="Daum C."/>
            <person name="Lang E."/>
            <person name="Abt B."/>
            <person name="Kopitz M."/>
            <person name="Saunders E."/>
            <person name="Lapidus A."/>
            <person name="Lucas S."/>
            <person name="Glavina Del Rio T."/>
            <person name="Nolan M."/>
            <person name="Tice H."/>
            <person name="Copeland A."/>
            <person name="Cheng J.F."/>
            <person name="Chen F."/>
            <person name="Bruce D."/>
            <person name="Goodwin L."/>
            <person name="Pitluck S."/>
            <person name="Mavromatis K."/>
            <person name="Pati A."/>
            <person name="Mikhailova N."/>
            <person name="Chen A."/>
            <person name="Palaniappan K."/>
            <person name="Land M."/>
            <person name="Hauser L."/>
            <person name="Chang Y.J."/>
            <person name="Jeffries C.D."/>
            <person name="Detter J.C."/>
            <person name="Brettin T."/>
            <person name="Rohde M."/>
            <person name="Goker M."/>
            <person name="Bristow J."/>
            <person name="Markowitz V."/>
            <person name="Eisen J.A."/>
            <person name="Hugenholtz P."/>
            <person name="Kyrpides N.C."/>
            <person name="Klenk H.P."/>
        </authorList>
    </citation>
    <scope>NUCLEOTIDE SEQUENCE [LARGE SCALE GENOMIC DNA]</scope>
    <source>
        <strain evidence="2">DSM 14365 / CIP 107738 / JCM 11303 / AJ 13395 / SMP-2</strain>
    </source>
</reference>
<dbReference type="OrthoDB" id="143408at2"/>
<dbReference type="Gene3D" id="3.30.565.10">
    <property type="entry name" value="Histidine kinase-like ATPase, C-terminal domain"/>
    <property type="match status" value="1"/>
</dbReference>
<dbReference type="AlphaFoldDB" id="D0LH87"/>
<protein>
    <submittedName>
        <fullName evidence="1">Uncharacterized protein</fullName>
    </submittedName>
</protein>
<accession>D0LH87</accession>
<proteinExistence type="predicted"/>
<organism evidence="1 2">
    <name type="scientific">Haliangium ochraceum (strain DSM 14365 / JCM 11303 / SMP-2)</name>
    <dbReference type="NCBI Taxonomy" id="502025"/>
    <lineage>
        <taxon>Bacteria</taxon>
        <taxon>Pseudomonadati</taxon>
        <taxon>Myxococcota</taxon>
        <taxon>Polyangia</taxon>
        <taxon>Haliangiales</taxon>
        <taxon>Kofleriaceae</taxon>
        <taxon>Haliangium</taxon>
    </lineage>
</organism>
<dbReference type="STRING" id="502025.Hoch_5755"/>
<dbReference type="RefSeq" id="WP_012830824.1">
    <property type="nucleotide sequence ID" value="NC_013440.1"/>
</dbReference>
<evidence type="ECO:0000313" key="2">
    <source>
        <dbReference type="Proteomes" id="UP000001880"/>
    </source>
</evidence>
<dbReference type="eggNOG" id="COG0642">
    <property type="taxonomic scope" value="Bacteria"/>
</dbReference>
<name>D0LH87_HALO1</name>